<keyword evidence="5 8" id="KW-0472">Membrane</keyword>
<dbReference type="Proteomes" id="UP000001593">
    <property type="component" value="Unassembled WGS sequence"/>
</dbReference>
<name>A7S8U4_NEMVE</name>
<feature type="non-terminal residue" evidence="10">
    <location>
        <position position="330"/>
    </location>
</feature>
<dbReference type="GO" id="GO:0005886">
    <property type="term" value="C:plasma membrane"/>
    <property type="evidence" value="ECO:0000318"/>
    <property type="project" value="GO_Central"/>
</dbReference>
<evidence type="ECO:0000256" key="7">
    <source>
        <dbReference type="ARBA" id="ARBA00023224"/>
    </source>
</evidence>
<sequence length="330" mass="37255">MNDSKANKSIEENTSLNSSLSHSAGFTMILEPYPLTVIRLTLFGILFVTAIVGNACVFLAPWRNARLRTFSYSLITCLAVGDFISALSLPFTLVTEHLHSRWIFGKALCHFLNPTQVVCGMVTTNVHTAISVDRCVSVISPFKGKPKGTKKRLIIALIWLTAVLCALPSFGAHRMKLLYLPNGQTLNVCIEAFPAHKYAYMYSLFLMVVNYTLPILIMSIMYTSLVLKLHSAGKFRDEHSTSLHGGAKTDIEKKFIRMAFLIMVLFALCYLPYQVLYLLMNFDVMATLSYGFLLFKYAHLLTWVPNALNPIVYGKMDLLYLKAYKRIFRC</sequence>
<evidence type="ECO:0000313" key="11">
    <source>
        <dbReference type="Proteomes" id="UP000001593"/>
    </source>
</evidence>
<dbReference type="HOGENOM" id="CLU_009579_6_1_1"/>
<dbReference type="InParanoid" id="A7S8U4"/>
<dbReference type="PANTHER" id="PTHR45695">
    <property type="entry name" value="LEUCOKININ RECEPTOR-RELATED"/>
    <property type="match status" value="1"/>
</dbReference>
<evidence type="ECO:0000256" key="3">
    <source>
        <dbReference type="ARBA" id="ARBA00022989"/>
    </source>
</evidence>
<evidence type="ECO:0000256" key="8">
    <source>
        <dbReference type="SAM" id="Phobius"/>
    </source>
</evidence>
<dbReference type="AlphaFoldDB" id="A7S8U4"/>
<dbReference type="CDD" id="cd00637">
    <property type="entry name" value="7tm_classA_rhodopsin-like"/>
    <property type="match status" value="1"/>
</dbReference>
<dbReference type="STRING" id="45351.A7S8U4"/>
<feature type="transmembrane region" description="Helical" evidence="8">
    <location>
        <begin position="300"/>
        <end position="321"/>
    </location>
</feature>
<dbReference type="EMBL" id="DS469599">
    <property type="protein sequence ID" value="EDO39889.1"/>
    <property type="molecule type" value="Genomic_DNA"/>
</dbReference>
<evidence type="ECO:0000256" key="1">
    <source>
        <dbReference type="ARBA" id="ARBA00004141"/>
    </source>
</evidence>
<dbReference type="GO" id="GO:0032870">
    <property type="term" value="P:cellular response to hormone stimulus"/>
    <property type="evidence" value="ECO:0000318"/>
    <property type="project" value="GO_Central"/>
</dbReference>
<dbReference type="FunCoup" id="A7S8U4">
    <property type="interactions" value="181"/>
</dbReference>
<dbReference type="FunFam" id="1.20.1070.10:FF:000662">
    <property type="entry name" value="Predicted protein"/>
    <property type="match status" value="1"/>
</dbReference>
<feature type="transmembrane region" description="Helical" evidence="8">
    <location>
        <begin position="37"/>
        <end position="60"/>
    </location>
</feature>
<gene>
    <name evidence="10" type="ORF">NEMVEDRAFT_v1g109188</name>
</gene>
<dbReference type="PhylomeDB" id="A7S8U4"/>
<feature type="transmembrane region" description="Helical" evidence="8">
    <location>
        <begin position="258"/>
        <end position="280"/>
    </location>
</feature>
<feature type="domain" description="G-protein coupled receptors family 1 profile" evidence="9">
    <location>
        <begin position="53"/>
        <end position="313"/>
    </location>
</feature>
<dbReference type="GO" id="GO:0004930">
    <property type="term" value="F:G protein-coupled receptor activity"/>
    <property type="evidence" value="ECO:0000318"/>
    <property type="project" value="GO_Central"/>
</dbReference>
<dbReference type="OMA" id="MANCCTT"/>
<dbReference type="Pfam" id="PF00001">
    <property type="entry name" value="7tm_1"/>
    <property type="match status" value="1"/>
</dbReference>
<feature type="transmembrane region" description="Helical" evidence="8">
    <location>
        <begin position="153"/>
        <end position="172"/>
    </location>
</feature>
<keyword evidence="2 8" id="KW-0812">Transmembrane</keyword>
<dbReference type="InterPro" id="IPR017452">
    <property type="entry name" value="GPCR_Rhodpsn_7TM"/>
</dbReference>
<dbReference type="InterPro" id="IPR000276">
    <property type="entry name" value="GPCR_Rhodpsn"/>
</dbReference>
<keyword evidence="3 8" id="KW-1133">Transmembrane helix</keyword>
<feature type="transmembrane region" description="Helical" evidence="8">
    <location>
        <begin position="72"/>
        <end position="94"/>
    </location>
</feature>
<evidence type="ECO:0000256" key="4">
    <source>
        <dbReference type="ARBA" id="ARBA00023040"/>
    </source>
</evidence>
<protein>
    <recommendedName>
        <fullName evidence="9">G-protein coupled receptors family 1 profile domain-containing protein</fullName>
    </recommendedName>
</protein>
<feature type="transmembrane region" description="Helical" evidence="8">
    <location>
        <begin position="200"/>
        <end position="227"/>
    </location>
</feature>
<dbReference type="PANTHER" id="PTHR45695:SF9">
    <property type="entry name" value="LEUCOKININ RECEPTOR"/>
    <property type="match status" value="1"/>
</dbReference>
<organism evidence="10 11">
    <name type="scientific">Nematostella vectensis</name>
    <name type="common">Starlet sea anemone</name>
    <dbReference type="NCBI Taxonomy" id="45351"/>
    <lineage>
        <taxon>Eukaryota</taxon>
        <taxon>Metazoa</taxon>
        <taxon>Cnidaria</taxon>
        <taxon>Anthozoa</taxon>
        <taxon>Hexacorallia</taxon>
        <taxon>Actiniaria</taxon>
        <taxon>Edwardsiidae</taxon>
        <taxon>Nematostella</taxon>
    </lineage>
</organism>
<dbReference type="PROSITE" id="PS50262">
    <property type="entry name" value="G_PROTEIN_RECEP_F1_2"/>
    <property type="match status" value="1"/>
</dbReference>
<keyword evidence="6" id="KW-0675">Receptor</keyword>
<dbReference type="GO" id="GO:0007186">
    <property type="term" value="P:G protein-coupled receptor signaling pathway"/>
    <property type="evidence" value="ECO:0000318"/>
    <property type="project" value="GO_Central"/>
</dbReference>
<dbReference type="SUPFAM" id="SSF81321">
    <property type="entry name" value="Family A G protein-coupled receptor-like"/>
    <property type="match status" value="1"/>
</dbReference>
<dbReference type="Gene3D" id="1.20.1070.10">
    <property type="entry name" value="Rhodopsin 7-helix transmembrane proteins"/>
    <property type="match status" value="1"/>
</dbReference>
<evidence type="ECO:0000256" key="6">
    <source>
        <dbReference type="ARBA" id="ARBA00023170"/>
    </source>
</evidence>
<dbReference type="PRINTS" id="PR00237">
    <property type="entry name" value="GPCRRHODOPSN"/>
</dbReference>
<accession>A7S8U4</accession>
<dbReference type="eggNOG" id="KOG3656">
    <property type="taxonomic scope" value="Eukaryota"/>
</dbReference>
<keyword evidence="4" id="KW-0297">G-protein coupled receptor</keyword>
<evidence type="ECO:0000256" key="2">
    <source>
        <dbReference type="ARBA" id="ARBA00022692"/>
    </source>
</evidence>
<evidence type="ECO:0000259" key="9">
    <source>
        <dbReference type="PROSITE" id="PS50262"/>
    </source>
</evidence>
<keyword evidence="7" id="KW-0807">Transducer</keyword>
<evidence type="ECO:0000256" key="5">
    <source>
        <dbReference type="ARBA" id="ARBA00023136"/>
    </source>
</evidence>
<evidence type="ECO:0000313" key="10">
    <source>
        <dbReference type="EMBL" id="EDO39889.1"/>
    </source>
</evidence>
<keyword evidence="11" id="KW-1185">Reference proteome</keyword>
<proteinExistence type="predicted"/>
<reference evidence="10 11" key="1">
    <citation type="journal article" date="2007" name="Science">
        <title>Sea anemone genome reveals ancestral eumetazoan gene repertoire and genomic organization.</title>
        <authorList>
            <person name="Putnam N.H."/>
            <person name="Srivastava M."/>
            <person name="Hellsten U."/>
            <person name="Dirks B."/>
            <person name="Chapman J."/>
            <person name="Salamov A."/>
            <person name="Terry A."/>
            <person name="Shapiro H."/>
            <person name="Lindquist E."/>
            <person name="Kapitonov V.V."/>
            <person name="Jurka J."/>
            <person name="Genikhovich G."/>
            <person name="Grigoriev I.V."/>
            <person name="Lucas S.M."/>
            <person name="Steele R.E."/>
            <person name="Finnerty J.R."/>
            <person name="Technau U."/>
            <person name="Martindale M.Q."/>
            <person name="Rokhsar D.S."/>
        </authorList>
    </citation>
    <scope>NUCLEOTIDE SEQUENCE [LARGE SCALE GENOMIC DNA]</scope>
    <source>
        <strain evidence="11">CH2 X CH6</strain>
    </source>
</reference>
<comment type="subcellular location">
    <subcellularLocation>
        <location evidence="1">Membrane</location>
        <topology evidence="1">Multi-pass membrane protein</topology>
    </subcellularLocation>
</comment>